<dbReference type="EMBL" id="CP018221">
    <property type="protein sequence ID" value="API59939.1"/>
    <property type="molecule type" value="Genomic_DNA"/>
</dbReference>
<dbReference type="KEGG" id="sphj:BSL82_11975"/>
<gene>
    <name evidence="2" type="ORF">BSL82_11975</name>
</gene>
<evidence type="ECO:0000313" key="3">
    <source>
        <dbReference type="Proteomes" id="UP000182063"/>
    </source>
</evidence>
<sequence>MDDNSEEVLSPEPFPDHDTRRKFGQDWFLKINTYDGPGSEYAYYDTGIVGFVFGEMWPRPHLTIRERRWITLVGCGQSDTPRPIQSHVYAAINSGDCTVEEVDEFNLFYATLTGWPKGNAINEALILAQQRIEKEKGIKYTFPKIVPWHEPAAAEIRRARGKRAYEEIMLRPAPVGNTAFRGPGYLDFMYGENWTRPVLSRRERRIITICCAIAMSCDKEAESHVFAAFKSGDITKLEMDELVLHYAVLAGWLQGSRLDDIVQRVHAEVTRAQSEGD</sequence>
<feature type="domain" description="Carboxymuconolactone decarboxylase-like" evidence="1">
    <location>
        <begin position="185"/>
        <end position="252"/>
    </location>
</feature>
<dbReference type="SUPFAM" id="SSF69118">
    <property type="entry name" value="AhpD-like"/>
    <property type="match status" value="2"/>
</dbReference>
<name>A0A1L3ZWF7_9SPHN</name>
<dbReference type="STRING" id="1921510.BSL82_11975"/>
<dbReference type="InterPro" id="IPR029032">
    <property type="entry name" value="AhpD-like"/>
</dbReference>
<dbReference type="Gene3D" id="1.20.1290.10">
    <property type="entry name" value="AhpD-like"/>
    <property type="match status" value="2"/>
</dbReference>
<protein>
    <recommendedName>
        <fullName evidence="1">Carboxymuconolactone decarboxylase-like domain-containing protein</fullName>
    </recommendedName>
</protein>
<evidence type="ECO:0000313" key="2">
    <source>
        <dbReference type="EMBL" id="API59939.1"/>
    </source>
</evidence>
<dbReference type="Proteomes" id="UP000182063">
    <property type="component" value="Chromosome"/>
</dbReference>
<dbReference type="Pfam" id="PF02627">
    <property type="entry name" value="CMD"/>
    <property type="match status" value="1"/>
</dbReference>
<evidence type="ECO:0000259" key="1">
    <source>
        <dbReference type="Pfam" id="PF02627"/>
    </source>
</evidence>
<dbReference type="GO" id="GO:0051920">
    <property type="term" value="F:peroxiredoxin activity"/>
    <property type="evidence" value="ECO:0007669"/>
    <property type="project" value="InterPro"/>
</dbReference>
<dbReference type="PANTHER" id="PTHR33570:SF2">
    <property type="entry name" value="CARBOXYMUCONOLACTONE DECARBOXYLASE-LIKE DOMAIN-CONTAINING PROTEIN"/>
    <property type="match status" value="1"/>
</dbReference>
<dbReference type="AlphaFoldDB" id="A0A1L3ZWF7"/>
<proteinExistence type="predicted"/>
<keyword evidence="3" id="KW-1185">Reference proteome</keyword>
<dbReference type="OrthoDB" id="9801400at2"/>
<dbReference type="InterPro" id="IPR003779">
    <property type="entry name" value="CMD-like"/>
</dbReference>
<organism evidence="2 3">
    <name type="scientific">Tardibacter chloracetimidivorans</name>
    <dbReference type="NCBI Taxonomy" id="1921510"/>
    <lineage>
        <taxon>Bacteria</taxon>
        <taxon>Pseudomonadati</taxon>
        <taxon>Pseudomonadota</taxon>
        <taxon>Alphaproteobacteria</taxon>
        <taxon>Sphingomonadales</taxon>
        <taxon>Sphingomonadaceae</taxon>
        <taxon>Tardibacter</taxon>
    </lineage>
</organism>
<accession>A0A1L3ZWF7</accession>
<dbReference type="PANTHER" id="PTHR33570">
    <property type="entry name" value="4-CARBOXYMUCONOLACTONE DECARBOXYLASE FAMILY PROTEIN"/>
    <property type="match status" value="1"/>
</dbReference>
<dbReference type="InterPro" id="IPR052512">
    <property type="entry name" value="4CMD/NDH-1_regulator"/>
</dbReference>
<reference evidence="3" key="1">
    <citation type="submission" date="2016-11" db="EMBL/GenBank/DDBJ databases">
        <title>Complete Genome Sequence of alachlor-degrading Sphingomonas sp. strain JJ-A5.</title>
        <authorList>
            <person name="Lee H."/>
            <person name="Ka J.-O."/>
        </authorList>
    </citation>
    <scope>NUCLEOTIDE SEQUENCE [LARGE SCALE GENOMIC DNA]</scope>
    <source>
        <strain evidence="3">JJ-A5</strain>
    </source>
</reference>
<dbReference type="RefSeq" id="WP_072597727.1">
    <property type="nucleotide sequence ID" value="NZ_CP018221.1"/>
</dbReference>